<comment type="subcellular location">
    <subcellularLocation>
        <location evidence="1">Nucleus</location>
    </subcellularLocation>
</comment>
<feature type="compositionally biased region" description="Basic and acidic residues" evidence="14">
    <location>
        <begin position="180"/>
        <end position="191"/>
    </location>
</feature>
<evidence type="ECO:0000256" key="8">
    <source>
        <dbReference type="ARBA" id="ARBA00023015"/>
    </source>
</evidence>
<reference evidence="17 18" key="1">
    <citation type="submission" date="2015-07" db="EMBL/GenBank/DDBJ databases">
        <title>The genome of Melipona quadrifasciata.</title>
        <authorList>
            <person name="Pan H."/>
            <person name="Kapheim K."/>
        </authorList>
    </citation>
    <scope>NUCLEOTIDE SEQUENCE [LARGE SCALE GENOMIC DNA]</scope>
    <source>
        <strain evidence="17">0111107301</strain>
        <tissue evidence="17">Whole body</tissue>
    </source>
</reference>
<feature type="domain" description="C2H2-type" evidence="15">
    <location>
        <begin position="339"/>
        <end position="366"/>
    </location>
</feature>
<evidence type="ECO:0000256" key="6">
    <source>
        <dbReference type="ARBA" id="ARBA00022833"/>
    </source>
</evidence>
<evidence type="ECO:0000259" key="16">
    <source>
        <dbReference type="PROSITE" id="PS51915"/>
    </source>
</evidence>
<feature type="domain" description="C2H2-type" evidence="15">
    <location>
        <begin position="1039"/>
        <end position="1066"/>
    </location>
</feature>
<dbReference type="GO" id="GO:0040029">
    <property type="term" value="P:epigenetic regulation of gene expression"/>
    <property type="evidence" value="ECO:0007669"/>
    <property type="project" value="UniProtKB-ARBA"/>
</dbReference>
<dbReference type="PROSITE" id="PS00028">
    <property type="entry name" value="ZINC_FINGER_C2H2_1"/>
    <property type="match status" value="18"/>
</dbReference>
<feature type="domain" description="ZAD" evidence="16">
    <location>
        <begin position="75"/>
        <end position="150"/>
    </location>
</feature>
<evidence type="ECO:0000256" key="1">
    <source>
        <dbReference type="ARBA" id="ARBA00004123"/>
    </source>
</evidence>
<dbReference type="GO" id="GO:0000981">
    <property type="term" value="F:DNA-binding transcription factor activity, RNA polymerase II-specific"/>
    <property type="evidence" value="ECO:0007669"/>
    <property type="project" value="TreeGrafter"/>
</dbReference>
<dbReference type="AlphaFoldDB" id="A0A0N0BE29"/>
<keyword evidence="10" id="KW-0804">Transcription</keyword>
<evidence type="ECO:0000256" key="9">
    <source>
        <dbReference type="ARBA" id="ARBA00023125"/>
    </source>
</evidence>
<gene>
    <name evidence="17" type="ORF">WN51_03589</name>
</gene>
<evidence type="ECO:0000256" key="4">
    <source>
        <dbReference type="ARBA" id="ARBA00022737"/>
    </source>
</evidence>
<dbReference type="PANTHER" id="PTHR24384:SF189">
    <property type="entry name" value="C2H2-TYPE DOMAIN-CONTAINING PROTEIN-RELATED"/>
    <property type="match status" value="1"/>
</dbReference>
<dbReference type="SUPFAM" id="SSF57716">
    <property type="entry name" value="Glucocorticoid receptor-like (DNA-binding domain)"/>
    <property type="match status" value="1"/>
</dbReference>
<dbReference type="PROSITE" id="PS51915">
    <property type="entry name" value="ZAD"/>
    <property type="match status" value="1"/>
</dbReference>
<dbReference type="FunFam" id="3.30.160.60:FF:000087">
    <property type="entry name" value="Zinc finger protein 354B"/>
    <property type="match status" value="1"/>
</dbReference>
<feature type="domain" description="C2H2-type" evidence="15">
    <location>
        <begin position="706"/>
        <end position="733"/>
    </location>
</feature>
<keyword evidence="5 12" id="KW-0863">Zinc-finger</keyword>
<feature type="domain" description="C2H2-type" evidence="15">
    <location>
        <begin position="396"/>
        <end position="423"/>
    </location>
</feature>
<feature type="binding site" evidence="13">
    <location>
        <position position="77"/>
    </location>
    <ligand>
        <name>Zn(2+)</name>
        <dbReference type="ChEBI" id="CHEBI:29105"/>
    </ligand>
</feature>
<dbReference type="GO" id="GO:0005634">
    <property type="term" value="C:nucleus"/>
    <property type="evidence" value="ECO:0007669"/>
    <property type="project" value="UniProtKB-SubCell"/>
</dbReference>
<evidence type="ECO:0000256" key="13">
    <source>
        <dbReference type="PROSITE-ProRule" id="PRU01263"/>
    </source>
</evidence>
<dbReference type="Proteomes" id="UP000053105">
    <property type="component" value="Unassembled WGS sequence"/>
</dbReference>
<keyword evidence="8" id="KW-0805">Transcription regulation</keyword>
<dbReference type="PANTHER" id="PTHR24384">
    <property type="entry name" value="FINGER PUTATIVE TRANSCRIPTION FACTOR FAMILY-RELATED"/>
    <property type="match status" value="1"/>
</dbReference>
<dbReference type="InterPro" id="IPR036236">
    <property type="entry name" value="Znf_C2H2_sf"/>
</dbReference>
<sequence>MESESSVMLESCGEHSILIQTVKDMVNENTRAELENEEEGFFVVTDVQDEQQNMIEVSNEESTVTQSDDQFSWSNLCRICANVNDHLIPIFDGEGLQHDLCNKIHKYLPICVSENDALPLQLCYHCAATLLAWHELSEGCLNAERRLLEMQDALQEKQGSEGLETSTQDTSVSNITESLHQQEETVEKDEVSGNSTINDSGRSSSMRTPFKMFLDMQNVFRKPHRKKYQLQERKPTDNGDCESVWITVMNSTLDQPAIMSDQLQDNDITIKEEVSQMYNSDNIEKLKLDDGKPTDSPNTKNGSKKARGKCKACSNNSKSSSDLCGHMKTKANVDVHESYQCVECGKCFKLKDSFLRHMRIHTDERPFTCHVCGKQFRDSGGLSRHLKDVHAKLKNFTCDICNKSFASKATREDHRRTHTGERPYVCDSCGKTFKFGLPQKRSFAAYCSWQQTFNETNLKESRKERISDNEDNSLDSFYNADLDMRKMVKVILPPLNEIATSLKNQYTCKHCCRIFEGKYHLTQHVPKCKSMAENSTECSASNAEDANKADKDREDLKCKKNKLGTYPCMYCDYTVKQKKLLELHLLESHAEFARKKDRKLKCADREMVMRAKMEVDGKIYYHCNECGKNLYSPYTFFWHVRIHTGERSYTCHLCGKQFRINQGLARHLRDTHAGIKNFPCDVCGRMFSTKRSAEDHKRIHTGERPYICNICGKSFKQKASLFVHNRSHSDVFPFKCNYCDQNFRTRPSLALHIKKHTGEKPHACDICSRRFRIKYELKRHRLIHFDDKPWQCTECNLSFRQKRYLVNHRKVNHNPRWKVESDTVMQISTVESESTNVEEVEYIQCAQCDVVFVNMKYFIDHMNNEHEAQMHYCQYCKLVYRGQDKDFEDHVSMHDSNCKVKDISEDENETELVNKAKQIINDRVSYKCDTCKKIIFTKRGFLRHIRVHSDKRPCKCDLCGKSYRIEQDLARHIRDVHEGLKKYACDICGRAFANKGAKDDHRRIHTGERPYACEHCPKMFRTLNSIYIHNRVHTDYKPHKCTYCGKHFRSRQRLTHHETTHTGIKAFACEICGKTFSVKGEVVRHRAVHNEEKPFDCKCGMKFGQKRYLRNHIKQHHKEASSWLLAELLGSSN</sequence>
<evidence type="ECO:0000256" key="3">
    <source>
        <dbReference type="ARBA" id="ARBA00022723"/>
    </source>
</evidence>
<feature type="binding site" evidence="13">
    <location>
        <position position="123"/>
    </location>
    <ligand>
        <name>Zn(2+)</name>
        <dbReference type="ChEBI" id="CHEBI:29105"/>
    </ligand>
</feature>
<feature type="domain" description="C2H2-type" evidence="15">
    <location>
        <begin position="678"/>
        <end position="705"/>
    </location>
</feature>
<keyword evidence="4" id="KW-0677">Repeat</keyword>
<dbReference type="FunFam" id="3.30.160.60:FF:000325">
    <property type="entry name" value="ZFP90 zinc finger protein"/>
    <property type="match status" value="1"/>
</dbReference>
<proteinExistence type="predicted"/>
<dbReference type="STRING" id="166423.A0A0N0BE29"/>
<accession>A0A0N0BE29</accession>
<feature type="domain" description="C2H2-type" evidence="15">
    <location>
        <begin position="649"/>
        <end position="677"/>
    </location>
</feature>
<evidence type="ECO:0000313" key="17">
    <source>
        <dbReference type="EMBL" id="KOX71048.1"/>
    </source>
</evidence>
<dbReference type="GO" id="GO:0000785">
    <property type="term" value="C:chromatin"/>
    <property type="evidence" value="ECO:0007669"/>
    <property type="project" value="UniProtKB-ARBA"/>
</dbReference>
<dbReference type="Gene3D" id="3.30.160.60">
    <property type="entry name" value="Classic Zinc Finger"/>
    <property type="match status" value="17"/>
</dbReference>
<evidence type="ECO:0000313" key="18">
    <source>
        <dbReference type="Proteomes" id="UP000053105"/>
    </source>
</evidence>
<protein>
    <submittedName>
        <fullName evidence="17">Zinc finger protein 91</fullName>
    </submittedName>
</protein>
<keyword evidence="9" id="KW-0238">DNA-binding</keyword>
<dbReference type="SMART" id="SM00355">
    <property type="entry name" value="ZnF_C2H2"/>
    <property type="match status" value="22"/>
</dbReference>
<keyword evidence="2" id="KW-1017">Isopeptide bond</keyword>
<evidence type="ECO:0000259" key="15">
    <source>
        <dbReference type="PROSITE" id="PS50157"/>
    </source>
</evidence>
<feature type="domain" description="C2H2-type" evidence="15">
    <location>
        <begin position="621"/>
        <end position="648"/>
    </location>
</feature>
<dbReference type="InterPro" id="IPR050752">
    <property type="entry name" value="C2H2-ZF_domain"/>
</dbReference>
<dbReference type="EMBL" id="KQ435848">
    <property type="protein sequence ID" value="KOX71048.1"/>
    <property type="molecule type" value="Genomic_DNA"/>
</dbReference>
<name>A0A0N0BE29_9HYME</name>
<feature type="region of interest" description="Disordered" evidence="14">
    <location>
        <begin position="178"/>
        <end position="208"/>
    </location>
</feature>
<keyword evidence="3 13" id="KW-0479">Metal-binding</keyword>
<dbReference type="FunFam" id="3.30.160.60:FF:000446">
    <property type="entry name" value="Zinc finger protein"/>
    <property type="match status" value="1"/>
</dbReference>
<feature type="region of interest" description="Disordered" evidence="14">
    <location>
        <begin position="284"/>
        <end position="307"/>
    </location>
</feature>
<dbReference type="GO" id="GO:0048598">
    <property type="term" value="P:embryonic morphogenesis"/>
    <property type="evidence" value="ECO:0007669"/>
    <property type="project" value="UniProtKB-ARBA"/>
</dbReference>
<evidence type="ECO:0000256" key="5">
    <source>
        <dbReference type="ARBA" id="ARBA00022771"/>
    </source>
</evidence>
<dbReference type="SUPFAM" id="SSF57667">
    <property type="entry name" value="beta-beta-alpha zinc fingers"/>
    <property type="match status" value="9"/>
</dbReference>
<feature type="binding site" evidence="13">
    <location>
        <position position="126"/>
    </location>
    <ligand>
        <name>Zn(2+)</name>
        <dbReference type="ChEBI" id="CHEBI:29105"/>
    </ligand>
</feature>
<evidence type="ECO:0000256" key="12">
    <source>
        <dbReference type="PROSITE-ProRule" id="PRU00042"/>
    </source>
</evidence>
<dbReference type="OrthoDB" id="9411774at2759"/>
<dbReference type="Pfam" id="PF07776">
    <property type="entry name" value="zf-AD"/>
    <property type="match status" value="1"/>
</dbReference>
<dbReference type="GO" id="GO:0008270">
    <property type="term" value="F:zinc ion binding"/>
    <property type="evidence" value="ECO:0007669"/>
    <property type="project" value="UniProtKB-UniRule"/>
</dbReference>
<evidence type="ECO:0000256" key="7">
    <source>
        <dbReference type="ARBA" id="ARBA00022843"/>
    </source>
</evidence>
<dbReference type="FunFam" id="3.30.160.60:FF:000100">
    <property type="entry name" value="Zinc finger 45-like"/>
    <property type="match status" value="1"/>
</dbReference>
<feature type="binding site" evidence="13">
    <location>
        <position position="80"/>
    </location>
    <ligand>
        <name>Zn(2+)</name>
        <dbReference type="ChEBI" id="CHEBI:29105"/>
    </ligand>
</feature>
<feature type="domain" description="C2H2-type" evidence="15">
    <location>
        <begin position="790"/>
        <end position="818"/>
    </location>
</feature>
<feature type="domain" description="C2H2-type" evidence="15">
    <location>
        <begin position="954"/>
        <end position="982"/>
    </location>
</feature>
<dbReference type="InterPro" id="IPR013087">
    <property type="entry name" value="Znf_C2H2_type"/>
</dbReference>
<dbReference type="FunFam" id="3.30.160.60:FF:000624">
    <property type="entry name" value="zinc finger protein 697"/>
    <property type="match status" value="2"/>
</dbReference>
<dbReference type="GO" id="GO:0003682">
    <property type="term" value="F:chromatin binding"/>
    <property type="evidence" value="ECO:0007669"/>
    <property type="project" value="UniProtKB-ARBA"/>
</dbReference>
<feature type="domain" description="C2H2-type" evidence="15">
    <location>
        <begin position="983"/>
        <end position="1010"/>
    </location>
</feature>
<dbReference type="SMART" id="SM00868">
    <property type="entry name" value="zf-AD"/>
    <property type="match status" value="1"/>
</dbReference>
<feature type="domain" description="C2H2-type" evidence="15">
    <location>
        <begin position="367"/>
        <end position="395"/>
    </location>
</feature>
<evidence type="ECO:0000256" key="10">
    <source>
        <dbReference type="ARBA" id="ARBA00023163"/>
    </source>
</evidence>
<feature type="domain" description="C2H2-type" evidence="15">
    <location>
        <begin position="1011"/>
        <end position="1038"/>
    </location>
</feature>
<keyword evidence="7" id="KW-0832">Ubl conjugation</keyword>
<evidence type="ECO:0000256" key="2">
    <source>
        <dbReference type="ARBA" id="ARBA00022499"/>
    </source>
</evidence>
<feature type="compositionally biased region" description="Basic and acidic residues" evidence="14">
    <location>
        <begin position="284"/>
        <end position="293"/>
    </location>
</feature>
<feature type="domain" description="C2H2-type" evidence="15">
    <location>
        <begin position="762"/>
        <end position="789"/>
    </location>
</feature>
<dbReference type="FunFam" id="3.30.160.60:FF:000355">
    <property type="entry name" value="zinc finger and SCAN domain-containing protein 20 isoform X1"/>
    <property type="match status" value="1"/>
</dbReference>
<dbReference type="FunFam" id="3.30.160.60:FF:001289">
    <property type="entry name" value="Zinc finger protein 574"/>
    <property type="match status" value="1"/>
</dbReference>
<dbReference type="InterPro" id="IPR012934">
    <property type="entry name" value="Znf_AD"/>
</dbReference>
<feature type="domain" description="C2H2-type" evidence="15">
    <location>
        <begin position="734"/>
        <end position="761"/>
    </location>
</feature>
<dbReference type="FunFam" id="3.30.160.60:FF:000690">
    <property type="entry name" value="Zinc finger protein 354C"/>
    <property type="match status" value="1"/>
</dbReference>
<evidence type="ECO:0000256" key="11">
    <source>
        <dbReference type="ARBA" id="ARBA00023242"/>
    </source>
</evidence>
<keyword evidence="6 13" id="KW-0862">Zinc</keyword>
<feature type="domain" description="C2H2-type" evidence="15">
    <location>
        <begin position="926"/>
        <end position="953"/>
    </location>
</feature>
<dbReference type="FunFam" id="3.30.160.60:FF:000965">
    <property type="entry name" value="Neurotrophin receptor-interacting factor homolog"/>
    <property type="match status" value="1"/>
</dbReference>
<dbReference type="Pfam" id="PF00096">
    <property type="entry name" value="zf-C2H2"/>
    <property type="match status" value="10"/>
</dbReference>
<evidence type="ECO:0000256" key="14">
    <source>
        <dbReference type="SAM" id="MobiDB-lite"/>
    </source>
</evidence>
<dbReference type="PROSITE" id="PS50157">
    <property type="entry name" value="ZINC_FINGER_C2H2_2"/>
    <property type="match status" value="16"/>
</dbReference>
<dbReference type="GO" id="GO:0000978">
    <property type="term" value="F:RNA polymerase II cis-regulatory region sequence-specific DNA binding"/>
    <property type="evidence" value="ECO:0007669"/>
    <property type="project" value="TreeGrafter"/>
</dbReference>
<dbReference type="Gene3D" id="3.40.1800.20">
    <property type="match status" value="1"/>
</dbReference>
<feature type="domain" description="C2H2-type" evidence="15">
    <location>
        <begin position="1067"/>
        <end position="1094"/>
    </location>
</feature>
<organism evidence="17 18">
    <name type="scientific">Melipona quadrifasciata</name>
    <dbReference type="NCBI Taxonomy" id="166423"/>
    <lineage>
        <taxon>Eukaryota</taxon>
        <taxon>Metazoa</taxon>
        <taxon>Ecdysozoa</taxon>
        <taxon>Arthropoda</taxon>
        <taxon>Hexapoda</taxon>
        <taxon>Insecta</taxon>
        <taxon>Pterygota</taxon>
        <taxon>Neoptera</taxon>
        <taxon>Endopterygota</taxon>
        <taxon>Hymenoptera</taxon>
        <taxon>Apocrita</taxon>
        <taxon>Aculeata</taxon>
        <taxon>Apoidea</taxon>
        <taxon>Anthophila</taxon>
        <taxon>Apidae</taxon>
        <taxon>Melipona</taxon>
    </lineage>
</organism>
<feature type="compositionally biased region" description="Polar residues" evidence="14">
    <location>
        <begin position="192"/>
        <end position="207"/>
    </location>
</feature>
<keyword evidence="18" id="KW-1185">Reference proteome</keyword>
<keyword evidence="11" id="KW-0539">Nucleus</keyword>